<feature type="domain" description="Small ribosomal subunit protein eS31" evidence="5">
    <location>
        <begin position="89"/>
        <end position="134"/>
    </location>
</feature>
<reference evidence="6" key="1">
    <citation type="submission" date="2012-06" db="EMBL/GenBank/DDBJ databases">
        <title>Short 5' UTR of Entamoeba genes.</title>
        <authorList>
            <person name="Hiranuka K."/>
            <person name="Kumagai M."/>
            <person name="Wakaguri H."/>
            <person name="Suzuki Y."/>
            <person name="Sugano S."/>
            <person name="Watanabe J."/>
            <person name="Makioka A."/>
        </authorList>
    </citation>
    <scope>NUCLEOTIDE SEQUENCE</scope>
    <source>
        <strain evidence="6">HM-1:IMSS</strain>
    </source>
</reference>
<evidence type="ECO:0000313" key="6">
    <source>
        <dbReference type="EMBL" id="BAN37622.1"/>
    </source>
</evidence>
<accession>A0A060N551</accession>
<dbReference type="InterPro" id="IPR038582">
    <property type="entry name" value="Ribosomal_eS31_euk-type_sf"/>
</dbReference>
<evidence type="ECO:0000256" key="3">
    <source>
        <dbReference type="ARBA" id="ARBA00023274"/>
    </source>
</evidence>
<dbReference type="Gene3D" id="6.20.50.150">
    <property type="match status" value="1"/>
</dbReference>
<dbReference type="VEuPathDB" id="AmoebaDB:EHI7A_028820"/>
<dbReference type="VEuPathDB" id="AmoebaDB:KM1_057570"/>
<evidence type="ECO:0000256" key="2">
    <source>
        <dbReference type="ARBA" id="ARBA00022980"/>
    </source>
</evidence>
<dbReference type="GO" id="GO:0005840">
    <property type="term" value="C:ribosome"/>
    <property type="evidence" value="ECO:0007669"/>
    <property type="project" value="UniProtKB-KW"/>
</dbReference>
<dbReference type="Pfam" id="PF01599">
    <property type="entry name" value="Ribosomal_S27"/>
    <property type="match status" value="1"/>
</dbReference>
<dbReference type="VEuPathDB" id="AmoebaDB:EHI8A_043970"/>
<feature type="compositionally biased region" description="Basic residues" evidence="4">
    <location>
        <begin position="64"/>
        <end position="80"/>
    </location>
</feature>
<name>A0A060N551_ENTHI</name>
<dbReference type="AlphaFoldDB" id="A0A060N551"/>
<evidence type="ECO:0000256" key="1">
    <source>
        <dbReference type="ARBA" id="ARBA00022833"/>
    </source>
</evidence>
<dbReference type="VEuPathDB" id="AmoebaDB:EHI_036530"/>
<keyword evidence="1" id="KW-0862">Zinc</keyword>
<sequence length="139" mass="15297">MQIIVKRISGKVEAVTVSDNETAGMLMNRLGCGKLLAGCKVLGYNEAIVDSTLFEMGGLEGGKNKKSKKKDTSKPKHKKHVNKKVKLACLTHYNVTSAGKVERLRKCCANKKCRVACFLAQHKDRLTCGKCHTHIPKTN</sequence>
<dbReference type="GO" id="GO:1990904">
    <property type="term" value="C:ribonucleoprotein complex"/>
    <property type="evidence" value="ECO:0007669"/>
    <property type="project" value="UniProtKB-KW"/>
</dbReference>
<keyword evidence="3" id="KW-0687">Ribonucleoprotein</keyword>
<proteinExistence type="evidence at transcript level"/>
<evidence type="ECO:0000256" key="4">
    <source>
        <dbReference type="SAM" id="MobiDB-lite"/>
    </source>
</evidence>
<dbReference type="InterPro" id="IPR011332">
    <property type="entry name" value="Ribosomal_zn-bd"/>
</dbReference>
<dbReference type="InterPro" id="IPR002906">
    <property type="entry name" value="Ribosomal_eS31"/>
</dbReference>
<keyword evidence="2 6" id="KW-0689">Ribosomal protein</keyword>
<organism evidence="6">
    <name type="scientific">Entamoeba histolytica</name>
    <dbReference type="NCBI Taxonomy" id="5759"/>
    <lineage>
        <taxon>Eukaryota</taxon>
        <taxon>Amoebozoa</taxon>
        <taxon>Evosea</taxon>
        <taxon>Archamoebae</taxon>
        <taxon>Mastigamoebida</taxon>
        <taxon>Entamoebidae</taxon>
        <taxon>Entamoeba</taxon>
    </lineage>
</organism>
<dbReference type="VEuPathDB" id="AmoebaDB:EHI5A_049660"/>
<dbReference type="EMBL" id="AK418885">
    <property type="protein sequence ID" value="BAN37622.1"/>
    <property type="molecule type" value="mRNA"/>
</dbReference>
<dbReference type="SMART" id="SM01402">
    <property type="entry name" value="Ribosomal_S27"/>
    <property type="match status" value="1"/>
</dbReference>
<dbReference type="SUPFAM" id="SSF57829">
    <property type="entry name" value="Zn-binding ribosomal proteins"/>
    <property type="match status" value="1"/>
</dbReference>
<dbReference type="GO" id="GO:0006412">
    <property type="term" value="P:translation"/>
    <property type="evidence" value="ECO:0007669"/>
    <property type="project" value="InterPro"/>
</dbReference>
<protein>
    <submittedName>
        <fullName evidence="6">40S ribosomal protein S27a, putative</fullName>
    </submittedName>
</protein>
<feature type="region of interest" description="Disordered" evidence="4">
    <location>
        <begin position="58"/>
        <end position="80"/>
    </location>
</feature>
<dbReference type="GO" id="GO:0003735">
    <property type="term" value="F:structural constituent of ribosome"/>
    <property type="evidence" value="ECO:0007669"/>
    <property type="project" value="InterPro"/>
</dbReference>
<evidence type="ECO:0000259" key="5">
    <source>
        <dbReference type="SMART" id="SM01402"/>
    </source>
</evidence>